<evidence type="ECO:0000313" key="6">
    <source>
        <dbReference type="Proteomes" id="UP000326852"/>
    </source>
</evidence>
<feature type="transmembrane region" description="Helical" evidence="2">
    <location>
        <begin position="209"/>
        <end position="234"/>
    </location>
</feature>
<evidence type="ECO:0000256" key="1">
    <source>
        <dbReference type="SAM" id="MobiDB-lite"/>
    </source>
</evidence>
<feature type="region of interest" description="Disordered" evidence="1">
    <location>
        <begin position="366"/>
        <end position="385"/>
    </location>
</feature>
<evidence type="ECO:0000259" key="4">
    <source>
        <dbReference type="Pfam" id="PF26514"/>
    </source>
</evidence>
<name>A0A5N6MUZ3_9MICC</name>
<evidence type="ECO:0000256" key="2">
    <source>
        <dbReference type="SAM" id="Phobius"/>
    </source>
</evidence>
<evidence type="ECO:0000313" key="5">
    <source>
        <dbReference type="EMBL" id="KAD4059928.1"/>
    </source>
</evidence>
<evidence type="ECO:0000256" key="3">
    <source>
        <dbReference type="SAM" id="SignalP"/>
    </source>
</evidence>
<organism evidence="5 6">
    <name type="scientific">Arthrobacter yangruifuii</name>
    <dbReference type="NCBI Taxonomy" id="2606616"/>
    <lineage>
        <taxon>Bacteria</taxon>
        <taxon>Bacillati</taxon>
        <taxon>Actinomycetota</taxon>
        <taxon>Actinomycetes</taxon>
        <taxon>Micrococcales</taxon>
        <taxon>Micrococcaceae</taxon>
        <taxon>Arthrobacter</taxon>
    </lineage>
</organism>
<sequence>MRLPSPTRRAFSALLAVCILVLATGSGAFAASPDSSPQSAPFAVVNDGSGPQFYSGVNIDVQDDVSGDVYVSGQSVTISGNVTGDVIAAAQTISITGNVDGNVRLAGQDVTISGEVARSGTIFAATLTITDAGSFGDDLVGAAGDISISGAIGRDVEVGVGNLTISGTVGGNLTYNSDQEANIAADAVSGNVERIAPEPEQEPSAGEKFVGWLLGLLYSLVALSLITVLAGWLFPRLLHRVTDRLLPRPWQALLVGFVASIAVPLVMLLLLATVIGAPLALAVLLVWITLTLATFVFGAYLIGRLIFRGNQHPVIKALVGGLILIVALHIPWLNIVVWLAMVFLGLGAQLLAIYDRRPWRRVPSAAGIEPRTDSGGDQPPAVDSN</sequence>
<dbReference type="Pfam" id="PF26514">
    <property type="entry name" value="DUF8173"/>
    <property type="match status" value="1"/>
</dbReference>
<feature type="transmembrane region" description="Helical" evidence="2">
    <location>
        <begin position="281"/>
        <end position="302"/>
    </location>
</feature>
<feature type="domain" description="DUF8173" evidence="4">
    <location>
        <begin position="205"/>
        <end position="349"/>
    </location>
</feature>
<keyword evidence="3" id="KW-0732">Signal</keyword>
<protein>
    <recommendedName>
        <fullName evidence="4">DUF8173 domain-containing protein</fullName>
    </recommendedName>
</protein>
<feature type="transmembrane region" description="Helical" evidence="2">
    <location>
        <begin position="336"/>
        <end position="354"/>
    </location>
</feature>
<feature type="chain" id="PRO_5024925928" description="DUF8173 domain-containing protein" evidence="3">
    <location>
        <begin position="31"/>
        <end position="385"/>
    </location>
</feature>
<keyword evidence="2" id="KW-1133">Transmembrane helix</keyword>
<feature type="signal peptide" evidence="3">
    <location>
        <begin position="1"/>
        <end position="30"/>
    </location>
</feature>
<accession>A0A5N6MUZ3</accession>
<keyword evidence="2" id="KW-0472">Membrane</keyword>
<feature type="transmembrane region" description="Helical" evidence="2">
    <location>
        <begin position="254"/>
        <end position="275"/>
    </location>
</feature>
<dbReference type="EMBL" id="VTFX01000001">
    <property type="protein sequence ID" value="KAD4059928.1"/>
    <property type="molecule type" value="Genomic_DNA"/>
</dbReference>
<dbReference type="AlphaFoldDB" id="A0A5N6MUZ3"/>
<reference evidence="5 6" key="1">
    <citation type="submission" date="2019-08" db="EMBL/GenBank/DDBJ databases">
        <title>Arthrobacter sp. nov., isolated from plateau pika and Tibetan wild ass.</title>
        <authorList>
            <person name="Ge Y."/>
        </authorList>
    </citation>
    <scope>NUCLEOTIDE SEQUENCE [LARGE SCALE GENOMIC DNA]</scope>
    <source>
        <strain evidence="5 6">785</strain>
    </source>
</reference>
<dbReference type="InterPro" id="IPR058486">
    <property type="entry name" value="DUF8173"/>
</dbReference>
<keyword evidence="2" id="KW-0812">Transmembrane</keyword>
<feature type="transmembrane region" description="Helical" evidence="2">
    <location>
        <begin position="314"/>
        <end position="330"/>
    </location>
</feature>
<comment type="caution">
    <text evidence="5">The sequence shown here is derived from an EMBL/GenBank/DDBJ whole genome shotgun (WGS) entry which is preliminary data.</text>
</comment>
<proteinExistence type="predicted"/>
<keyword evidence="6" id="KW-1185">Reference proteome</keyword>
<dbReference type="RefSeq" id="WP_152271181.1">
    <property type="nucleotide sequence ID" value="NZ_VTFX01000001.1"/>
</dbReference>
<gene>
    <name evidence="5" type="ORF">GD627_02260</name>
</gene>
<dbReference type="Proteomes" id="UP000326852">
    <property type="component" value="Unassembled WGS sequence"/>
</dbReference>